<reference evidence="3" key="1">
    <citation type="journal article" date="2014" name="Int. J. Syst. Evol. Microbiol.">
        <title>Complete genome sequence of Corynebacterium casei LMG S-19264T (=DSM 44701T), isolated from a smear-ripened cheese.</title>
        <authorList>
            <consortium name="US DOE Joint Genome Institute (JGI-PGF)"/>
            <person name="Walter F."/>
            <person name="Albersmeier A."/>
            <person name="Kalinowski J."/>
            <person name="Ruckert C."/>
        </authorList>
    </citation>
    <scope>NUCLEOTIDE SEQUENCE</scope>
    <source>
        <strain evidence="3">CGMCC 4.7272</strain>
    </source>
</reference>
<dbReference type="InterPro" id="IPR007560">
    <property type="entry name" value="Restrct_endonuc_IV_Mrr"/>
</dbReference>
<dbReference type="Pfam" id="PF20720">
    <property type="entry name" value="nSTAND3"/>
    <property type="match status" value="1"/>
</dbReference>
<evidence type="ECO:0000259" key="1">
    <source>
        <dbReference type="Pfam" id="PF04471"/>
    </source>
</evidence>
<feature type="domain" description="Novel STAND NTPase 3" evidence="2">
    <location>
        <begin position="184"/>
        <end position="341"/>
    </location>
</feature>
<sequence>MELAPTGEGHGTFDLGRLTDFDFEAVCKDLLEAELGLRLEIFASGADGGVDLRHLRPAEDSLIVQCKHWHRSGRAKLIEHIQRVEAEKVAKLKPQRYILATSVSLTKGAKDKLFEALKPYVKTPSDIYGKEEIDALLRKHDQIVRRHLRLWLTSASVLNALLVKNVVTRSQELAREFENTLRTYAANPSHARALEVLESRHVCVIAGIPGIGKTTLSQVLSAHYMAMGYELVEISEDADEANHLWNDEVAQVFYYDDFLGQTTLDEKLGKNEDGRLLSLMKRVSNSSNKRFILTTREYILAQARQRYERLDRHPFDVHTCVIDLEDYTYKARASILYNHVYGAPLPQDVKESFADLQVYRPVIQHRNFNPRIVAVTLADSRLLSGRRESLVDDLIANLEDPHRIWDHIVRNQLGEIDLKLLRLILSFMSDIRLDDLQELWLECGESLRDLRRALGVLDGTMLKSVEQYGKVHIGFHNPSVRDYLVNYVQSDIGEVASLIGLVKRYEQLEALWLVFPARGGGPMAEKYRERRELLEGVASSVFHAEPVNLRPPLGKNYVRRAWLCLEMGRDLESEIILQLGLEAASDEDTVLNASDSTNIDALLQILAQDNTVGGEVLSNCVSWAVEWIMGDLSD</sequence>
<dbReference type="RefSeq" id="WP_189152187.1">
    <property type="nucleotide sequence ID" value="NZ_BAABER010000057.1"/>
</dbReference>
<dbReference type="EMBL" id="BMMU01000057">
    <property type="protein sequence ID" value="GGJ70091.1"/>
    <property type="molecule type" value="Genomic_DNA"/>
</dbReference>
<dbReference type="AlphaFoldDB" id="A0A917UNJ9"/>
<evidence type="ECO:0000313" key="4">
    <source>
        <dbReference type="Proteomes" id="UP000625682"/>
    </source>
</evidence>
<evidence type="ECO:0008006" key="5">
    <source>
        <dbReference type="Google" id="ProtNLM"/>
    </source>
</evidence>
<feature type="domain" description="Restriction endonuclease type IV Mrr" evidence="1">
    <location>
        <begin position="18"/>
        <end position="112"/>
    </location>
</feature>
<reference evidence="3" key="2">
    <citation type="submission" date="2020-09" db="EMBL/GenBank/DDBJ databases">
        <authorList>
            <person name="Sun Q."/>
            <person name="Zhou Y."/>
        </authorList>
    </citation>
    <scope>NUCLEOTIDE SEQUENCE</scope>
    <source>
        <strain evidence="3">CGMCC 4.7272</strain>
    </source>
</reference>
<protein>
    <recommendedName>
        <fullName evidence="5">Restriction endonuclease type IV Mrr domain-containing protein</fullName>
    </recommendedName>
</protein>
<keyword evidence="4" id="KW-1185">Reference proteome</keyword>
<dbReference type="GO" id="GO:0003677">
    <property type="term" value="F:DNA binding"/>
    <property type="evidence" value="ECO:0007669"/>
    <property type="project" value="InterPro"/>
</dbReference>
<dbReference type="Gene3D" id="3.40.1350.10">
    <property type="match status" value="1"/>
</dbReference>
<dbReference type="GO" id="GO:0004519">
    <property type="term" value="F:endonuclease activity"/>
    <property type="evidence" value="ECO:0007669"/>
    <property type="project" value="InterPro"/>
</dbReference>
<dbReference type="InterPro" id="IPR027417">
    <property type="entry name" value="P-loop_NTPase"/>
</dbReference>
<evidence type="ECO:0000259" key="2">
    <source>
        <dbReference type="Pfam" id="PF20720"/>
    </source>
</evidence>
<accession>A0A917UNJ9</accession>
<proteinExistence type="predicted"/>
<organism evidence="3 4">
    <name type="scientific">Streptomyces lacrimifluminis</name>
    <dbReference type="NCBI Taxonomy" id="1500077"/>
    <lineage>
        <taxon>Bacteria</taxon>
        <taxon>Bacillati</taxon>
        <taxon>Actinomycetota</taxon>
        <taxon>Actinomycetes</taxon>
        <taxon>Kitasatosporales</taxon>
        <taxon>Streptomycetaceae</taxon>
        <taxon>Streptomyces</taxon>
    </lineage>
</organism>
<evidence type="ECO:0000313" key="3">
    <source>
        <dbReference type="EMBL" id="GGJ70091.1"/>
    </source>
</evidence>
<gene>
    <name evidence="3" type="ORF">GCM10012282_78690</name>
</gene>
<dbReference type="SUPFAM" id="SSF52540">
    <property type="entry name" value="P-loop containing nucleoside triphosphate hydrolases"/>
    <property type="match status" value="1"/>
</dbReference>
<dbReference type="InterPro" id="IPR011856">
    <property type="entry name" value="tRNA_endonuc-like_dom_sf"/>
</dbReference>
<dbReference type="Proteomes" id="UP000625682">
    <property type="component" value="Unassembled WGS sequence"/>
</dbReference>
<name>A0A917UNJ9_9ACTN</name>
<dbReference type="Pfam" id="PF04471">
    <property type="entry name" value="Mrr_cat"/>
    <property type="match status" value="1"/>
</dbReference>
<comment type="caution">
    <text evidence="3">The sequence shown here is derived from an EMBL/GenBank/DDBJ whole genome shotgun (WGS) entry which is preliminary data.</text>
</comment>
<dbReference type="GO" id="GO:0009307">
    <property type="term" value="P:DNA restriction-modification system"/>
    <property type="evidence" value="ECO:0007669"/>
    <property type="project" value="InterPro"/>
</dbReference>
<dbReference type="InterPro" id="IPR049050">
    <property type="entry name" value="nSTAND3"/>
</dbReference>